<dbReference type="InterPro" id="IPR054491">
    <property type="entry name" value="MGH1-like_GH"/>
</dbReference>
<name>A0A917YVZ7_9ALTE</name>
<dbReference type="InterPro" id="IPR008928">
    <property type="entry name" value="6-hairpin_glycosidase_sf"/>
</dbReference>
<evidence type="ECO:0000313" key="4">
    <source>
        <dbReference type="Proteomes" id="UP000606935"/>
    </source>
</evidence>
<dbReference type="Gene3D" id="2.70.98.50">
    <property type="entry name" value="putative glycoside hydrolase family protein from bacillus halodurans"/>
    <property type="match status" value="1"/>
</dbReference>
<dbReference type="Gene3D" id="1.50.10.10">
    <property type="match status" value="1"/>
</dbReference>
<protein>
    <submittedName>
        <fullName evidence="3">Alpha-glucosidase</fullName>
    </submittedName>
</protein>
<dbReference type="GO" id="GO:0005993">
    <property type="term" value="P:trehalose catabolic process"/>
    <property type="evidence" value="ECO:0007669"/>
    <property type="project" value="TreeGrafter"/>
</dbReference>
<comment type="caution">
    <text evidence="3">The sequence shown here is derived from an EMBL/GenBank/DDBJ whole genome shotgun (WGS) entry which is preliminary data.</text>
</comment>
<dbReference type="InterPro" id="IPR001661">
    <property type="entry name" value="Glyco_hydro_37"/>
</dbReference>
<dbReference type="SUPFAM" id="SSF48208">
    <property type="entry name" value="Six-hairpin glycosidases"/>
    <property type="match status" value="1"/>
</dbReference>
<proteinExistence type="predicted"/>
<dbReference type="PANTHER" id="PTHR23403:SF1">
    <property type="entry name" value="TREHALASE"/>
    <property type="match status" value="1"/>
</dbReference>
<keyword evidence="4" id="KW-1185">Reference proteome</keyword>
<reference evidence="3" key="1">
    <citation type="journal article" date="2014" name="Int. J. Syst. Evol. Microbiol.">
        <title>Complete genome sequence of Corynebacterium casei LMG S-19264T (=DSM 44701T), isolated from a smear-ripened cheese.</title>
        <authorList>
            <consortium name="US DOE Joint Genome Institute (JGI-PGF)"/>
            <person name="Walter F."/>
            <person name="Albersmeier A."/>
            <person name="Kalinowski J."/>
            <person name="Ruckert C."/>
        </authorList>
    </citation>
    <scope>NUCLEOTIDE SEQUENCE</scope>
    <source>
        <strain evidence="3">CGMCC 1.7086</strain>
    </source>
</reference>
<gene>
    <name evidence="3" type="ORF">GCM10010982_15130</name>
</gene>
<dbReference type="EMBL" id="BMLS01000002">
    <property type="protein sequence ID" value="GGO67779.1"/>
    <property type="molecule type" value="Genomic_DNA"/>
</dbReference>
<reference evidence="3" key="2">
    <citation type="submission" date="2020-09" db="EMBL/GenBank/DDBJ databases">
        <authorList>
            <person name="Sun Q."/>
            <person name="Zhou Y."/>
        </authorList>
    </citation>
    <scope>NUCLEOTIDE SEQUENCE</scope>
    <source>
        <strain evidence="3">CGMCC 1.7086</strain>
    </source>
</reference>
<dbReference type="PANTHER" id="PTHR23403">
    <property type="entry name" value="TREHALASE"/>
    <property type="match status" value="1"/>
</dbReference>
<dbReference type="InterPro" id="IPR048450">
    <property type="entry name" value="YgjK_N"/>
</dbReference>
<evidence type="ECO:0000313" key="3">
    <source>
        <dbReference type="EMBL" id="GGO67779.1"/>
    </source>
</evidence>
<dbReference type="Pfam" id="PF21152">
    <property type="entry name" value="YgjK_N"/>
    <property type="match status" value="1"/>
</dbReference>
<organism evidence="3 4">
    <name type="scientific">Bowmanella pacifica</name>
    <dbReference type="NCBI Taxonomy" id="502051"/>
    <lineage>
        <taxon>Bacteria</taxon>
        <taxon>Pseudomonadati</taxon>
        <taxon>Pseudomonadota</taxon>
        <taxon>Gammaproteobacteria</taxon>
        <taxon>Alteromonadales</taxon>
        <taxon>Alteromonadaceae</taxon>
        <taxon>Bowmanella</taxon>
    </lineage>
</organism>
<dbReference type="Proteomes" id="UP000606935">
    <property type="component" value="Unassembled WGS sequence"/>
</dbReference>
<dbReference type="AlphaFoldDB" id="A0A917YVZ7"/>
<evidence type="ECO:0000259" key="1">
    <source>
        <dbReference type="Pfam" id="PF21152"/>
    </source>
</evidence>
<accession>A0A917YVZ7</accession>
<dbReference type="InterPro" id="IPR012341">
    <property type="entry name" value="6hp_glycosidase-like_sf"/>
</dbReference>
<sequence length="783" mass="88547">MQASLNRQGSPDAMRMLDQFGNQRFNPLFDLGAWHGFLQPEKVAEYGAFNGPMIIAEEYGLYLAKQLEKLRISDTISGKTYDYKDATVQFDNHAGRLQQQYQWPDLTLTLTLDFVTPRTALVSTQLVNKQGQAKTLQLQWQGQLLTDWQNGQSISAQYPSWQRQMTLDPQGVKIQLGAQRSTWNMMLSGASRYHIRRSVSATSHPQGELAYQAETKLSLADNQQRTLYTSHSYVHNEQEWQTENARLDQLFSAPEQAIGQSRARWHAYQQAGLNTDSLLPASLAKKAMQTLLGNWRGHAGELKHDVVTPSVTARWFNGAWAWDTWKHAAAMAHFAPQVAKDNILAMFDYQVQSSDSLRPQDAGMLIDAIFYNKDAQRGGDGGNWNERNTKPPLASWAVWELYQVTKDKALIEQLYPKLVAYHQWWYKNRDHNQNGLAEYGATAHPLHNDSKGNIRFDIQPQSNTALNTQVTAACQSKGENWYQCAGAALYERALASGEYLDIDIGAQHGAGWESGMDNAARFGFINQAQLQAYADTHYQGDIKRARQDWQVRFFENHDDQGQLLGFSIDQESVELNAYLAMEKGLLAKMAALLEQKEDAKQWQQQSQQLALKVNQCFFDTQSGFYYDRQIGLSEQDSSGCGGKLLTARGRGPEGWSPLWAGVAGQQQADRVAKVMLSTSEFNSHIPLGTAALSNPAYHPDIYWRGRVWLDQWYFGVMALDKYGYHHQARELALRLVHNADGLLEDGAIRENYHPLNGAVQGASNFSWSAAHLYLLYRQLSRQN</sequence>
<dbReference type="Gene3D" id="3.30.1390.40">
    <property type="entry name" value="Ribosomal protein L30p/L7e"/>
    <property type="match status" value="1"/>
</dbReference>
<feature type="domain" description="Mannosylglycerate hydrolase MGH1-like glycoside hydrolase" evidence="2">
    <location>
        <begin position="319"/>
        <end position="768"/>
    </location>
</feature>
<dbReference type="GO" id="GO:0004555">
    <property type="term" value="F:alpha,alpha-trehalase activity"/>
    <property type="evidence" value="ECO:0007669"/>
    <property type="project" value="InterPro"/>
</dbReference>
<feature type="domain" description="Glucosidase YgjK N-terminal" evidence="1">
    <location>
        <begin position="6"/>
        <end position="265"/>
    </location>
</feature>
<dbReference type="Pfam" id="PF22422">
    <property type="entry name" value="MGH1-like_GH"/>
    <property type="match status" value="1"/>
</dbReference>
<evidence type="ECO:0000259" key="2">
    <source>
        <dbReference type="Pfam" id="PF22422"/>
    </source>
</evidence>
<dbReference type="NCBIfam" id="NF007525">
    <property type="entry name" value="PRK10137.1"/>
    <property type="match status" value="1"/>
</dbReference>